<protein>
    <submittedName>
        <fullName evidence="1">Uncharacterized protein</fullName>
    </submittedName>
</protein>
<comment type="caution">
    <text evidence="1">The sequence shown here is derived from an EMBL/GenBank/DDBJ whole genome shotgun (WGS) entry which is preliminary data.</text>
</comment>
<name>A0A542DPX2_AMYCI</name>
<evidence type="ECO:0000313" key="1">
    <source>
        <dbReference type="EMBL" id="TQJ05034.1"/>
    </source>
</evidence>
<evidence type="ECO:0000313" key="2">
    <source>
        <dbReference type="Proteomes" id="UP000320876"/>
    </source>
</evidence>
<sequence>MIALFEYFDAISSSFSNPFTHSVLASRLRGWTHIPELTIADQTRMFTLGDRTHFSIDSWPFHGVVEIPRNVHVVNRHVARVVDHHDP</sequence>
<dbReference type="Proteomes" id="UP000320876">
    <property type="component" value="Unassembled WGS sequence"/>
</dbReference>
<dbReference type="AlphaFoldDB" id="A0A542DPX2"/>
<accession>A0A542DPX2</accession>
<proteinExistence type="predicted"/>
<reference evidence="1 2" key="1">
    <citation type="submission" date="2019-06" db="EMBL/GenBank/DDBJ databases">
        <title>Sequencing the genomes of 1000 actinobacteria strains.</title>
        <authorList>
            <person name="Klenk H.-P."/>
        </authorList>
    </citation>
    <scope>NUCLEOTIDE SEQUENCE [LARGE SCALE GENOMIC DNA]</scope>
    <source>
        <strain evidence="1 2">DSM 45679</strain>
    </source>
</reference>
<organism evidence="1 2">
    <name type="scientific">Amycolatopsis cihanbeyliensis</name>
    <dbReference type="NCBI Taxonomy" id="1128664"/>
    <lineage>
        <taxon>Bacteria</taxon>
        <taxon>Bacillati</taxon>
        <taxon>Actinomycetota</taxon>
        <taxon>Actinomycetes</taxon>
        <taxon>Pseudonocardiales</taxon>
        <taxon>Pseudonocardiaceae</taxon>
        <taxon>Amycolatopsis</taxon>
    </lineage>
</organism>
<keyword evidence="2" id="KW-1185">Reference proteome</keyword>
<gene>
    <name evidence="1" type="ORF">FB471_4854</name>
</gene>
<dbReference type="EMBL" id="VFML01000001">
    <property type="protein sequence ID" value="TQJ05034.1"/>
    <property type="molecule type" value="Genomic_DNA"/>
</dbReference>